<accession>W4M1B4</accession>
<comment type="caution">
    <text evidence="1">The sequence shown here is derived from an EMBL/GenBank/DDBJ whole genome shotgun (WGS) entry which is preliminary data.</text>
</comment>
<evidence type="ECO:0008006" key="3">
    <source>
        <dbReference type="Google" id="ProtNLM"/>
    </source>
</evidence>
<reference evidence="1 2" key="1">
    <citation type="journal article" date="2014" name="Nature">
        <title>An environmental bacterial taxon with a large and distinct metabolic repertoire.</title>
        <authorList>
            <person name="Wilson M.C."/>
            <person name="Mori T."/>
            <person name="Ruckert C."/>
            <person name="Uria A.R."/>
            <person name="Helf M.J."/>
            <person name="Takada K."/>
            <person name="Gernert C."/>
            <person name="Steffens U.A."/>
            <person name="Heycke N."/>
            <person name="Schmitt S."/>
            <person name="Rinke C."/>
            <person name="Helfrich E.J."/>
            <person name="Brachmann A.O."/>
            <person name="Gurgui C."/>
            <person name="Wakimoto T."/>
            <person name="Kracht M."/>
            <person name="Crusemann M."/>
            <person name="Hentschel U."/>
            <person name="Abe I."/>
            <person name="Matsunaga S."/>
            <person name="Kalinowski J."/>
            <person name="Takeyama H."/>
            <person name="Piel J."/>
        </authorList>
    </citation>
    <scope>NUCLEOTIDE SEQUENCE [LARGE SCALE GENOMIC DNA]</scope>
    <source>
        <strain evidence="2">TSY1</strain>
        <plasmid evidence="1">pTSY</plasmid>
    </source>
</reference>
<name>W4M1B4_ENTF1</name>
<organism evidence="1 2">
    <name type="scientific">Entotheonella factor</name>
    <dbReference type="NCBI Taxonomy" id="1429438"/>
    <lineage>
        <taxon>Bacteria</taxon>
        <taxon>Pseudomonadati</taxon>
        <taxon>Nitrospinota/Tectimicrobiota group</taxon>
        <taxon>Candidatus Tectimicrobiota</taxon>
        <taxon>Candidatus Entotheonellia</taxon>
        <taxon>Candidatus Entotheonellales</taxon>
        <taxon>Candidatus Entotheonellaceae</taxon>
        <taxon>Candidatus Entotheonella</taxon>
    </lineage>
</organism>
<dbReference type="AlphaFoldDB" id="W4M1B4"/>
<geneLocation type="plasmid" evidence="1">
    <name>pTSY</name>
</geneLocation>
<dbReference type="EMBL" id="AZHW01000043">
    <property type="protein sequence ID" value="ETX03462.1"/>
    <property type="molecule type" value="Genomic_DNA"/>
</dbReference>
<evidence type="ECO:0000313" key="1">
    <source>
        <dbReference type="EMBL" id="ETX03462.1"/>
    </source>
</evidence>
<gene>
    <name evidence="1" type="ORF">ETSY1_47155</name>
</gene>
<proteinExistence type="predicted"/>
<keyword evidence="1" id="KW-0614">Plasmid</keyword>
<dbReference type="HOGENOM" id="CLU_2732493_0_0_7"/>
<protein>
    <recommendedName>
        <fullName evidence="3">CopG-like ribbon-helix-helix domain-containing protein</fullName>
    </recommendedName>
</protein>
<keyword evidence="2" id="KW-1185">Reference proteome</keyword>
<evidence type="ECO:0000313" key="2">
    <source>
        <dbReference type="Proteomes" id="UP000019141"/>
    </source>
</evidence>
<dbReference type="Proteomes" id="UP000019141">
    <property type="component" value="Unassembled WGS sequence"/>
</dbReference>
<sequence length="71" mass="8173">MPKTSNKRYNLVLPQPLFDELQAIADERHTTVLEVLKQFIRLGLLISKAEKSPDVAVILREGDRDRDLMLI</sequence>